<dbReference type="InterPro" id="IPR005565">
    <property type="entry name" value="Hemolysn_activator_HlyB_C"/>
</dbReference>
<evidence type="ECO:0000256" key="3">
    <source>
        <dbReference type="ARBA" id="ARBA00023237"/>
    </source>
</evidence>
<dbReference type="Pfam" id="PF03865">
    <property type="entry name" value="ShlB"/>
    <property type="match status" value="1"/>
</dbReference>
<dbReference type="Proteomes" id="UP000295717">
    <property type="component" value="Unassembled WGS sequence"/>
</dbReference>
<organism evidence="6 7">
    <name type="scientific">Thiobaca trueperi</name>
    <dbReference type="NCBI Taxonomy" id="127458"/>
    <lineage>
        <taxon>Bacteria</taxon>
        <taxon>Pseudomonadati</taxon>
        <taxon>Pseudomonadota</taxon>
        <taxon>Gammaproteobacteria</taxon>
        <taxon>Chromatiales</taxon>
        <taxon>Chromatiaceae</taxon>
        <taxon>Thiobaca</taxon>
    </lineage>
</organism>
<protein>
    <submittedName>
        <fullName evidence="6">Hemolysin activation/secretion protein</fullName>
    </submittedName>
</protein>
<keyword evidence="1" id="KW-1134">Transmembrane beta strand</keyword>
<sequence>MLHGVRFEGGGTLPQDGLKAVYTPFIGQWLTLADVEELRYRLTRHYVDQGYVNSGVLLKPDQVVRDGVIVFQIIPGRLAEIRVSGQERLRPSYVTGRIQPDPEIPFNRSDLQERFQLLLQDPLIEQIHGTLLPGNAPGSAVLDLQVQRARPWDLYLRTDNYRPPSTGAERAYVGGVVRNLTGFGDVLDLYLGRAYEGQGNEGAIGWSVPLNARDTRLMLHYDLTNASLLEEPLVDLNIESETNRFDLGLSHPLWQSLQSTLRLGGLLSWSENKTTLLGEPFSFSEGAVEGTSRVTALRFVQEYSRRSAKQAYALRSVLSYGLDAFDATIHPANTPDSRFAAWLGQGQAVWRLTESGTQLILRGGIQLAGEHLLPLEQFAIGGVNTVRGYRENELVGDSGYAASLELRYPLWEGVGFAETRQQVQLAAFTDTGSAWNHGQFNQREDLFSVGVGLIWTIEERLRAELYLGHALTDRTPQTDHNLQDDGIHFMVQADF</sequence>
<dbReference type="PANTHER" id="PTHR34597:SF6">
    <property type="entry name" value="BLR6126 PROTEIN"/>
    <property type="match status" value="1"/>
</dbReference>
<comment type="caution">
    <text evidence="6">The sequence shown here is derived from an EMBL/GenBank/DDBJ whole genome shotgun (WGS) entry which is preliminary data.</text>
</comment>
<proteinExistence type="predicted"/>
<feature type="domain" description="Polypeptide-transport-associated ShlB-type" evidence="5">
    <location>
        <begin position="2"/>
        <end position="76"/>
    </location>
</feature>
<dbReference type="PANTHER" id="PTHR34597">
    <property type="entry name" value="SLR1661 PROTEIN"/>
    <property type="match status" value="1"/>
</dbReference>
<evidence type="ECO:0000256" key="1">
    <source>
        <dbReference type="ARBA" id="ARBA00022452"/>
    </source>
</evidence>
<dbReference type="GO" id="GO:0008320">
    <property type="term" value="F:protein transmembrane transporter activity"/>
    <property type="evidence" value="ECO:0007669"/>
    <property type="project" value="TreeGrafter"/>
</dbReference>
<evidence type="ECO:0000259" key="5">
    <source>
        <dbReference type="Pfam" id="PF08479"/>
    </source>
</evidence>
<evidence type="ECO:0000259" key="4">
    <source>
        <dbReference type="Pfam" id="PF03865"/>
    </source>
</evidence>
<reference evidence="6 7" key="1">
    <citation type="submission" date="2019-03" db="EMBL/GenBank/DDBJ databases">
        <title>Genomic Encyclopedia of Type Strains, Phase IV (KMG-IV): sequencing the most valuable type-strain genomes for metagenomic binning, comparative biology and taxonomic classification.</title>
        <authorList>
            <person name="Goeker M."/>
        </authorList>
    </citation>
    <scope>NUCLEOTIDE SEQUENCE [LARGE SCALE GENOMIC DNA]</scope>
    <source>
        <strain evidence="6 7">DSM 13587</strain>
    </source>
</reference>
<dbReference type="InterPro" id="IPR051544">
    <property type="entry name" value="TPS_OM_transporter"/>
</dbReference>
<dbReference type="Gene3D" id="3.10.20.310">
    <property type="entry name" value="membrane protein fhac"/>
    <property type="match status" value="1"/>
</dbReference>
<keyword evidence="3" id="KW-0998">Cell outer membrane</keyword>
<keyword evidence="7" id="KW-1185">Reference proteome</keyword>
<dbReference type="InterPro" id="IPR013686">
    <property type="entry name" value="Polypept-transport_assoc_ShlB"/>
</dbReference>
<feature type="domain" description="Haemolysin activator HlyB C-terminal" evidence="4">
    <location>
        <begin position="138"/>
        <end position="453"/>
    </location>
</feature>
<name>A0A4R3MQM9_9GAMM</name>
<dbReference type="EMBL" id="SMAO01000014">
    <property type="protein sequence ID" value="TCT18119.1"/>
    <property type="molecule type" value="Genomic_DNA"/>
</dbReference>
<dbReference type="Pfam" id="PF08479">
    <property type="entry name" value="POTRA_2"/>
    <property type="match status" value="1"/>
</dbReference>
<keyword evidence="2" id="KW-0812">Transmembrane</keyword>
<dbReference type="GO" id="GO:0046819">
    <property type="term" value="P:protein secretion by the type V secretion system"/>
    <property type="evidence" value="ECO:0007669"/>
    <property type="project" value="TreeGrafter"/>
</dbReference>
<dbReference type="GO" id="GO:0098046">
    <property type="term" value="C:type V protein secretion system complex"/>
    <property type="evidence" value="ECO:0007669"/>
    <property type="project" value="TreeGrafter"/>
</dbReference>
<keyword evidence="1" id="KW-0472">Membrane</keyword>
<dbReference type="AlphaFoldDB" id="A0A4R3MQM9"/>
<evidence type="ECO:0000313" key="6">
    <source>
        <dbReference type="EMBL" id="TCT18119.1"/>
    </source>
</evidence>
<evidence type="ECO:0000256" key="2">
    <source>
        <dbReference type="ARBA" id="ARBA00022692"/>
    </source>
</evidence>
<evidence type="ECO:0000313" key="7">
    <source>
        <dbReference type="Proteomes" id="UP000295717"/>
    </source>
</evidence>
<dbReference type="Gene3D" id="2.40.160.50">
    <property type="entry name" value="membrane protein fhac: a member of the omp85/tpsb transporter family"/>
    <property type="match status" value="1"/>
</dbReference>
<gene>
    <name evidence="6" type="ORF">EDC35_11421</name>
</gene>
<accession>A0A4R3MQM9</accession>